<comment type="similarity">
    <text evidence="5">Belongs to the cyclophilin-type PPIase family.</text>
</comment>
<dbReference type="GeneID" id="24269559"/>
<accession>A0A0D9QH66</accession>
<dbReference type="PANTHER" id="PTHR11071">
    <property type="entry name" value="PEPTIDYL-PROLYL CIS-TRANS ISOMERASE"/>
    <property type="match status" value="1"/>
</dbReference>
<dbReference type="GO" id="GO:0003755">
    <property type="term" value="F:peptidyl-prolyl cis-trans isomerase activity"/>
    <property type="evidence" value="ECO:0007669"/>
    <property type="project" value="UniProtKB-UniRule"/>
</dbReference>
<evidence type="ECO:0000313" key="7">
    <source>
        <dbReference type="EMBL" id="KJP86122.1"/>
    </source>
</evidence>
<evidence type="ECO:0000256" key="4">
    <source>
        <dbReference type="ARBA" id="ARBA00023235"/>
    </source>
</evidence>
<keyword evidence="4 5" id="KW-0413">Isomerase</keyword>
<dbReference type="Gene3D" id="2.40.100.10">
    <property type="entry name" value="Cyclophilin-like"/>
    <property type="match status" value="1"/>
</dbReference>
<dbReference type="OrthoDB" id="193499at2759"/>
<dbReference type="OMA" id="ENHEITH"/>
<name>A0A0D9QH66_PLAFR</name>
<dbReference type="InterPro" id="IPR020892">
    <property type="entry name" value="Cyclophilin-type_PPIase_CS"/>
</dbReference>
<evidence type="ECO:0000256" key="1">
    <source>
        <dbReference type="ARBA" id="ARBA00000971"/>
    </source>
</evidence>
<dbReference type="GO" id="GO:0005737">
    <property type="term" value="C:cytoplasm"/>
    <property type="evidence" value="ECO:0007669"/>
    <property type="project" value="TreeGrafter"/>
</dbReference>
<keyword evidence="8" id="KW-1185">Reference proteome</keyword>
<gene>
    <name evidence="7" type="ORF">AK88_04245</name>
</gene>
<keyword evidence="3 5" id="KW-0697">Rotamase</keyword>
<dbReference type="GO" id="GO:0006457">
    <property type="term" value="P:protein folding"/>
    <property type="evidence" value="ECO:0007669"/>
    <property type="project" value="InterPro"/>
</dbReference>
<dbReference type="InterPro" id="IPR002130">
    <property type="entry name" value="Cyclophilin-type_PPIase_dom"/>
</dbReference>
<protein>
    <recommendedName>
        <fullName evidence="5">Peptidyl-prolyl cis-trans isomerase</fullName>
        <shortName evidence="5">PPIase</shortName>
        <ecNumber evidence="5">5.2.1.8</ecNumber>
    </recommendedName>
</protein>
<evidence type="ECO:0000256" key="2">
    <source>
        <dbReference type="ARBA" id="ARBA00022729"/>
    </source>
</evidence>
<evidence type="ECO:0000256" key="3">
    <source>
        <dbReference type="ARBA" id="ARBA00023110"/>
    </source>
</evidence>
<evidence type="ECO:0000313" key="8">
    <source>
        <dbReference type="Proteomes" id="UP000054561"/>
    </source>
</evidence>
<dbReference type="SUPFAM" id="SSF50891">
    <property type="entry name" value="Cyclophilin-like"/>
    <property type="match status" value="1"/>
</dbReference>
<dbReference type="EC" id="5.2.1.8" evidence="5"/>
<evidence type="ECO:0000256" key="5">
    <source>
        <dbReference type="RuleBase" id="RU363019"/>
    </source>
</evidence>
<evidence type="ECO:0000259" key="6">
    <source>
        <dbReference type="PROSITE" id="PS50072"/>
    </source>
</evidence>
<organism evidence="7 8">
    <name type="scientific">Plasmodium fragile</name>
    <dbReference type="NCBI Taxonomy" id="5857"/>
    <lineage>
        <taxon>Eukaryota</taxon>
        <taxon>Sar</taxon>
        <taxon>Alveolata</taxon>
        <taxon>Apicomplexa</taxon>
        <taxon>Aconoidasida</taxon>
        <taxon>Haemosporida</taxon>
        <taxon>Plasmodiidae</taxon>
        <taxon>Plasmodium</taxon>
        <taxon>Plasmodium (Plasmodium)</taxon>
    </lineage>
</organism>
<dbReference type="FunFam" id="2.40.100.10:FF:000019">
    <property type="entry name" value="Peptidyl-prolyl cis-trans isomerase"/>
    <property type="match status" value="1"/>
</dbReference>
<dbReference type="VEuPathDB" id="PlasmoDB:AK88_04245"/>
<dbReference type="EMBL" id="KQ001701">
    <property type="protein sequence ID" value="KJP86122.1"/>
    <property type="molecule type" value="Genomic_DNA"/>
</dbReference>
<sequence length="227" mass="25174">MSHLKKLALVKYLCILGSHHTVSQLVISLYKGKVKTNILQNEQTGESEREESCIQAENHEITHKTYFDISINDKPIGRITFGLYGKVAPKTVENFVSICKGTVVNGKMLNYTNSIFHRIIPNFMAQGGDITHFNGMGGLSIYGEKFKDENFTLKHTKRGMLSMANAGKNTNGSQFFILFIPTPWLDGRHVVFGEVIDGLDKLVQIEAVGTDSGTPLKRVLVTKSGVL</sequence>
<feature type="domain" description="PPIase cyclophilin-type" evidence="6">
    <location>
        <begin position="66"/>
        <end position="226"/>
    </location>
</feature>
<dbReference type="Pfam" id="PF00160">
    <property type="entry name" value="Pro_isomerase"/>
    <property type="match status" value="1"/>
</dbReference>
<dbReference type="AlphaFoldDB" id="A0A0D9QH66"/>
<dbReference type="PROSITE" id="PS00170">
    <property type="entry name" value="CSA_PPIASE_1"/>
    <property type="match status" value="1"/>
</dbReference>
<dbReference type="PANTHER" id="PTHR11071:SF561">
    <property type="entry name" value="PEPTIDYL-PROLYL CIS-TRANS ISOMERASE D-RELATED"/>
    <property type="match status" value="1"/>
</dbReference>
<dbReference type="InterPro" id="IPR029000">
    <property type="entry name" value="Cyclophilin-like_dom_sf"/>
</dbReference>
<dbReference type="PROSITE" id="PS50072">
    <property type="entry name" value="CSA_PPIASE_2"/>
    <property type="match status" value="1"/>
</dbReference>
<dbReference type="GO" id="GO:0016018">
    <property type="term" value="F:cyclosporin A binding"/>
    <property type="evidence" value="ECO:0007669"/>
    <property type="project" value="TreeGrafter"/>
</dbReference>
<proteinExistence type="inferred from homology"/>
<reference evidence="7 8" key="1">
    <citation type="submission" date="2014-03" db="EMBL/GenBank/DDBJ databases">
        <title>The Genome Sequence of Plasmodium fragile nilgiri.</title>
        <authorList>
            <consortium name="The Broad Institute Genomics Platform"/>
            <consortium name="The Broad Institute Genome Sequencing Center for Infectious Disease"/>
            <person name="Neafsey D."/>
            <person name="Duraisingh M."/>
            <person name="Young S.K."/>
            <person name="Zeng Q."/>
            <person name="Gargeya S."/>
            <person name="Abouelleil A."/>
            <person name="Alvarado L."/>
            <person name="Chapman S.B."/>
            <person name="Gainer-Dewar J."/>
            <person name="Goldberg J."/>
            <person name="Griggs A."/>
            <person name="Gujja S."/>
            <person name="Hansen M."/>
            <person name="Howarth C."/>
            <person name="Imamovic A."/>
            <person name="Larimer J."/>
            <person name="Pearson M."/>
            <person name="Poon T.W."/>
            <person name="Priest M."/>
            <person name="Roberts A."/>
            <person name="Saif S."/>
            <person name="Shea T."/>
            <person name="Sykes S."/>
            <person name="Wortman J."/>
            <person name="Nusbaum C."/>
            <person name="Birren B."/>
        </authorList>
    </citation>
    <scope>NUCLEOTIDE SEQUENCE [LARGE SCALE GENOMIC DNA]</scope>
    <source>
        <strain evidence="8">nilgiri</strain>
    </source>
</reference>
<keyword evidence="2" id="KW-0732">Signal</keyword>
<dbReference type="PRINTS" id="PR00153">
    <property type="entry name" value="CSAPPISMRASE"/>
</dbReference>
<comment type="function">
    <text evidence="5">PPIases accelerate the folding of proteins. It catalyzes the cis-trans isomerization of proline imidic peptide bonds in oligopeptides.</text>
</comment>
<comment type="catalytic activity">
    <reaction evidence="1 5">
        <text>[protein]-peptidylproline (omega=180) = [protein]-peptidylproline (omega=0)</text>
        <dbReference type="Rhea" id="RHEA:16237"/>
        <dbReference type="Rhea" id="RHEA-COMP:10747"/>
        <dbReference type="Rhea" id="RHEA-COMP:10748"/>
        <dbReference type="ChEBI" id="CHEBI:83833"/>
        <dbReference type="ChEBI" id="CHEBI:83834"/>
        <dbReference type="EC" id="5.2.1.8"/>
    </reaction>
</comment>
<dbReference type="RefSeq" id="XP_012337278.1">
    <property type="nucleotide sequence ID" value="XM_012481855.1"/>
</dbReference>
<dbReference type="Proteomes" id="UP000054561">
    <property type="component" value="Unassembled WGS sequence"/>
</dbReference>